<dbReference type="InterPro" id="IPR011598">
    <property type="entry name" value="bHLH_dom"/>
</dbReference>
<feature type="region of interest" description="Disordered" evidence="1">
    <location>
        <begin position="258"/>
        <end position="294"/>
    </location>
</feature>
<evidence type="ECO:0000256" key="1">
    <source>
        <dbReference type="SAM" id="MobiDB-lite"/>
    </source>
</evidence>
<dbReference type="CDD" id="cd11395">
    <property type="entry name" value="bHLHzip_SREBP_like"/>
    <property type="match status" value="1"/>
</dbReference>
<feature type="compositionally biased region" description="Polar residues" evidence="1">
    <location>
        <begin position="369"/>
        <end position="384"/>
    </location>
</feature>
<dbReference type="PROSITE" id="PS50888">
    <property type="entry name" value="BHLH"/>
    <property type="match status" value="1"/>
</dbReference>
<proteinExistence type="predicted"/>
<evidence type="ECO:0000313" key="4">
    <source>
        <dbReference type="Proteomes" id="UP000237441"/>
    </source>
</evidence>
<reference evidence="3 4" key="1">
    <citation type="submission" date="2016-07" db="EMBL/GenBank/DDBJ databases">
        <title>Comparative genomics of the entomopathogenic fungus Beauveria bassiana.</title>
        <authorList>
            <person name="Valero Jimenez C.A."/>
            <person name="Zwaan B.J."/>
            <person name="Van Kan J.A."/>
            <person name="Takken W."/>
            <person name="Debets A.J."/>
            <person name="Schoustra S.E."/>
            <person name="Koenraadt C.J."/>
        </authorList>
    </citation>
    <scope>NUCLEOTIDE SEQUENCE [LARGE SCALE GENOMIC DNA]</scope>
    <source>
        <strain evidence="3 4">ARSEF 8028</strain>
    </source>
</reference>
<feature type="compositionally biased region" description="Gly residues" evidence="1">
    <location>
        <begin position="394"/>
        <end position="414"/>
    </location>
</feature>
<feature type="compositionally biased region" description="Polar residues" evidence="1">
    <location>
        <begin position="446"/>
        <end position="462"/>
    </location>
</feature>
<protein>
    <recommendedName>
        <fullName evidence="2">BHLH domain-containing protein</fullName>
    </recommendedName>
</protein>
<name>A0A2S7YJW7_BEABA</name>
<sequence>MSLQVSCAPLFLSSTPFGNPSACSPVHTGQLFSTISSSMENTRAVPLRLDLDGGAPYAAASSDPRASSSPGAQSASMAMTASPYPTPTPSTSSMHTIPSDVLVERESKRPRIISRHSGAIPNTSTDLHSPAVHQSIEEAHDHLSINYSQVSEMVSQPSSTIGVVTSSTMSCDAYPVVGTPYWSNNSLSVDAMGKSTSEGSNSNNNNLGREQQMPGGPHSQLYGNSVAWGSQDMTMTMNRIQEYVPRRMTHSSWECEIPPHHQQQPQRPHQQMRHDGNLASPYESSSSSSAVGSHPQMYGDYLTINAPSAHRIVPSNAYPTPGSISTTPSRPHQTPGTTAAWPRPTFQTGPSGGSVAGSLPRDIKPKILPSSTAASQPTKGSVLQDSDRTKSSSSGGGGGNGNGNGNGGGSGGGDRSTTHNDVERKYRTNLKDRIAELRAAVPALQAQLQDGESDGGTSSSAPKVSKGTVLRQATEYIRQLEQANRAMMMEHQQLVERLHTLEAMLHHQNGAGGGDDDDDGRRHRHQHPEPQYTAHSHDGMAMFDPRGFS</sequence>
<dbReference type="InterPro" id="IPR052099">
    <property type="entry name" value="Regulatory_TF_Diverse"/>
</dbReference>
<feature type="region of interest" description="Disordered" evidence="1">
    <location>
        <begin position="446"/>
        <end position="468"/>
    </location>
</feature>
<dbReference type="Proteomes" id="UP000237441">
    <property type="component" value="Unassembled WGS sequence"/>
</dbReference>
<accession>A0A2S7YJW7</accession>
<evidence type="ECO:0000259" key="2">
    <source>
        <dbReference type="PROSITE" id="PS50888"/>
    </source>
</evidence>
<dbReference type="SUPFAM" id="SSF47459">
    <property type="entry name" value="HLH, helix-loop-helix DNA-binding domain"/>
    <property type="match status" value="1"/>
</dbReference>
<organism evidence="3 4">
    <name type="scientific">Beauveria bassiana</name>
    <name type="common">White muscardine disease fungus</name>
    <name type="synonym">Tritirachium shiotae</name>
    <dbReference type="NCBI Taxonomy" id="176275"/>
    <lineage>
        <taxon>Eukaryota</taxon>
        <taxon>Fungi</taxon>
        <taxon>Dikarya</taxon>
        <taxon>Ascomycota</taxon>
        <taxon>Pezizomycotina</taxon>
        <taxon>Sordariomycetes</taxon>
        <taxon>Hypocreomycetidae</taxon>
        <taxon>Hypocreales</taxon>
        <taxon>Cordycipitaceae</taxon>
        <taxon>Beauveria</taxon>
    </lineage>
</organism>
<feature type="region of interest" description="Disordered" evidence="1">
    <location>
        <begin position="56"/>
        <end position="96"/>
    </location>
</feature>
<gene>
    <name evidence="3" type="ORF">BB8028_0006g06230</name>
</gene>
<feature type="region of interest" description="Disordered" evidence="1">
    <location>
        <begin position="192"/>
        <end position="225"/>
    </location>
</feature>
<dbReference type="InterPro" id="IPR036638">
    <property type="entry name" value="HLH_DNA-bd_sf"/>
</dbReference>
<feature type="compositionally biased region" description="Low complexity" evidence="1">
    <location>
        <begin position="56"/>
        <end position="72"/>
    </location>
</feature>
<dbReference type="PANTHER" id="PTHR47336">
    <property type="entry name" value="TRANSCRIPTION FACTOR HMS1-RELATED"/>
    <property type="match status" value="1"/>
</dbReference>
<feature type="domain" description="BHLH" evidence="2">
    <location>
        <begin position="414"/>
        <end position="480"/>
    </location>
</feature>
<dbReference type="AlphaFoldDB" id="A0A2S7YJW7"/>
<comment type="caution">
    <text evidence="3">The sequence shown here is derived from an EMBL/GenBank/DDBJ whole genome shotgun (WGS) entry which is preliminary data.</text>
</comment>
<dbReference type="GO" id="GO:0046983">
    <property type="term" value="F:protein dimerization activity"/>
    <property type="evidence" value="ECO:0007669"/>
    <property type="project" value="InterPro"/>
</dbReference>
<dbReference type="Gene3D" id="4.10.280.10">
    <property type="entry name" value="Helix-loop-helix DNA-binding domain"/>
    <property type="match status" value="1"/>
</dbReference>
<feature type="region of interest" description="Disordered" evidence="1">
    <location>
        <begin position="507"/>
        <end position="549"/>
    </location>
</feature>
<dbReference type="Pfam" id="PF00010">
    <property type="entry name" value="HLH"/>
    <property type="match status" value="1"/>
</dbReference>
<feature type="compositionally biased region" description="Polar residues" evidence="1">
    <location>
        <begin position="322"/>
        <end position="337"/>
    </location>
</feature>
<dbReference type="SMART" id="SM00353">
    <property type="entry name" value="HLH"/>
    <property type="match status" value="1"/>
</dbReference>
<evidence type="ECO:0000313" key="3">
    <source>
        <dbReference type="EMBL" id="PQK16303.1"/>
    </source>
</evidence>
<dbReference type="EMBL" id="JRHA01000006">
    <property type="protein sequence ID" value="PQK16303.1"/>
    <property type="molecule type" value="Genomic_DNA"/>
</dbReference>
<feature type="region of interest" description="Disordered" evidence="1">
    <location>
        <begin position="313"/>
        <end position="422"/>
    </location>
</feature>
<dbReference type="PANTHER" id="PTHR47336:SF2">
    <property type="entry name" value="TRANSCRIPTION FACTOR HMS1-RELATED"/>
    <property type="match status" value="1"/>
</dbReference>
<dbReference type="OrthoDB" id="2133190at2759"/>
<feature type="compositionally biased region" description="Low complexity" evidence="1">
    <location>
        <begin position="260"/>
        <end position="269"/>
    </location>
</feature>